<accession>A0ABN9MIC3</accession>
<feature type="transmembrane region" description="Helical" evidence="1">
    <location>
        <begin position="36"/>
        <end position="57"/>
    </location>
</feature>
<evidence type="ECO:0000259" key="2">
    <source>
        <dbReference type="Pfam" id="PF01118"/>
    </source>
</evidence>
<organism evidence="3 4">
    <name type="scientific">Ranitomeya imitator</name>
    <name type="common">mimic poison frog</name>
    <dbReference type="NCBI Taxonomy" id="111125"/>
    <lineage>
        <taxon>Eukaryota</taxon>
        <taxon>Metazoa</taxon>
        <taxon>Chordata</taxon>
        <taxon>Craniata</taxon>
        <taxon>Vertebrata</taxon>
        <taxon>Euteleostomi</taxon>
        <taxon>Amphibia</taxon>
        <taxon>Batrachia</taxon>
        <taxon>Anura</taxon>
        <taxon>Neobatrachia</taxon>
        <taxon>Hyloidea</taxon>
        <taxon>Dendrobatidae</taxon>
        <taxon>Dendrobatinae</taxon>
        <taxon>Ranitomeya</taxon>
    </lineage>
</organism>
<protein>
    <recommendedName>
        <fullName evidence="2">Semialdehyde dehydrogenase NAD-binding domain-containing protein</fullName>
    </recommendedName>
</protein>
<dbReference type="PANTHER" id="PTHR14097:SF7">
    <property type="entry name" value="OXIDOREDUCTASE HTATIP2"/>
    <property type="match status" value="1"/>
</dbReference>
<proteinExistence type="predicted"/>
<dbReference type="InterPro" id="IPR000534">
    <property type="entry name" value="Semialdehyde_DH_NAD-bd"/>
</dbReference>
<keyword evidence="4" id="KW-1185">Reference proteome</keyword>
<dbReference type="Proteomes" id="UP001176940">
    <property type="component" value="Unassembled WGS sequence"/>
</dbReference>
<reference evidence="3" key="1">
    <citation type="submission" date="2023-07" db="EMBL/GenBank/DDBJ databases">
        <authorList>
            <person name="Stuckert A."/>
        </authorList>
    </citation>
    <scope>NUCLEOTIDE SEQUENCE</scope>
</reference>
<dbReference type="Gene3D" id="3.40.50.720">
    <property type="entry name" value="NAD(P)-binding Rossmann-like Domain"/>
    <property type="match status" value="1"/>
</dbReference>
<keyword evidence="1" id="KW-1133">Transmembrane helix</keyword>
<dbReference type="EMBL" id="CAUEEQ010075474">
    <property type="protein sequence ID" value="CAJ0966538.1"/>
    <property type="molecule type" value="Genomic_DNA"/>
</dbReference>
<feature type="transmembrane region" description="Helical" evidence="1">
    <location>
        <begin position="69"/>
        <end position="94"/>
    </location>
</feature>
<dbReference type="Pfam" id="PF01118">
    <property type="entry name" value="Semialdhyde_dh"/>
    <property type="match status" value="1"/>
</dbReference>
<dbReference type="PANTHER" id="PTHR14097">
    <property type="entry name" value="OXIDOREDUCTASE HTATIP2"/>
    <property type="match status" value="1"/>
</dbReference>
<keyword evidence="1" id="KW-0472">Membrane</keyword>
<gene>
    <name evidence="3" type="ORF">RIMI_LOCUS21421779</name>
</gene>
<keyword evidence="1" id="KW-0812">Transmembrane</keyword>
<evidence type="ECO:0000256" key="1">
    <source>
        <dbReference type="SAM" id="Phobius"/>
    </source>
</evidence>
<feature type="domain" description="Semialdehyde dehydrogenase NAD-binding" evidence="2">
    <location>
        <begin position="126"/>
        <end position="202"/>
    </location>
</feature>
<dbReference type="InterPro" id="IPR036291">
    <property type="entry name" value="NAD(P)-bd_dom_sf"/>
</dbReference>
<evidence type="ECO:0000313" key="3">
    <source>
        <dbReference type="EMBL" id="CAJ0966538.1"/>
    </source>
</evidence>
<evidence type="ECO:0000313" key="4">
    <source>
        <dbReference type="Proteomes" id="UP001176940"/>
    </source>
</evidence>
<sequence>MTAAFKRLPSDAQPTPMVLACYVTAPMEPFRDCLQYIVQVISVSFHFEFFFPFLKFVGRTGRGTVRGVCMPGVWGAGCWVGGSLLVLLIAVSVYEEHSEPAEPPRMAKDLKTLQEDYRQLNKSCFILGASGETGKELLKQIVQSRLFSKVTVIGRRKLNFEDESYKDVKQEVVDFEKLDEHSSAFQEHDVGFCCLGTTKAKSGEVSTAPKSRTILQPVVSMQSTAGHRNYLVKSMG</sequence>
<comment type="caution">
    <text evidence="3">The sequence shown here is derived from an EMBL/GenBank/DDBJ whole genome shotgun (WGS) entry which is preliminary data.</text>
</comment>
<name>A0ABN9MIC3_9NEOB</name>
<dbReference type="SUPFAM" id="SSF51735">
    <property type="entry name" value="NAD(P)-binding Rossmann-fold domains"/>
    <property type="match status" value="1"/>
</dbReference>